<evidence type="ECO:0000313" key="2">
    <source>
        <dbReference type="Proteomes" id="UP001234178"/>
    </source>
</evidence>
<dbReference type="Proteomes" id="UP001234178">
    <property type="component" value="Unassembled WGS sequence"/>
</dbReference>
<organism evidence="1 2">
    <name type="scientific">Daphnia magna</name>
    <dbReference type="NCBI Taxonomy" id="35525"/>
    <lineage>
        <taxon>Eukaryota</taxon>
        <taxon>Metazoa</taxon>
        <taxon>Ecdysozoa</taxon>
        <taxon>Arthropoda</taxon>
        <taxon>Crustacea</taxon>
        <taxon>Branchiopoda</taxon>
        <taxon>Diplostraca</taxon>
        <taxon>Cladocera</taxon>
        <taxon>Anomopoda</taxon>
        <taxon>Daphniidae</taxon>
        <taxon>Daphnia</taxon>
    </lineage>
</organism>
<evidence type="ECO:0000313" key="1">
    <source>
        <dbReference type="EMBL" id="KAK4007428.1"/>
    </source>
</evidence>
<name>A0ABQ9Z3H3_9CRUS</name>
<proteinExistence type="predicted"/>
<sequence>MRSRLLPHAIPSIYLTPEEGNEPQLPTVQKGKLLMNQVALQLLYPLKEKHMKESHVIRYCNYNNPIYRPQPHFM</sequence>
<dbReference type="EMBL" id="JAOYFB010000002">
    <property type="protein sequence ID" value="KAK4007428.1"/>
    <property type="molecule type" value="Genomic_DNA"/>
</dbReference>
<protein>
    <submittedName>
        <fullName evidence="1">Uncharacterized protein</fullName>
    </submittedName>
</protein>
<keyword evidence="2" id="KW-1185">Reference proteome</keyword>
<comment type="caution">
    <text evidence="1">The sequence shown here is derived from an EMBL/GenBank/DDBJ whole genome shotgun (WGS) entry which is preliminary data.</text>
</comment>
<accession>A0ABQ9Z3H3</accession>
<reference evidence="1 2" key="1">
    <citation type="journal article" date="2023" name="Nucleic Acids Res.">
        <title>The hologenome of Daphnia magna reveals possible DNA methylation and microbiome-mediated evolution of the host genome.</title>
        <authorList>
            <person name="Chaturvedi A."/>
            <person name="Li X."/>
            <person name="Dhandapani V."/>
            <person name="Marshall H."/>
            <person name="Kissane S."/>
            <person name="Cuenca-Cambronero M."/>
            <person name="Asole G."/>
            <person name="Calvet F."/>
            <person name="Ruiz-Romero M."/>
            <person name="Marangio P."/>
            <person name="Guigo R."/>
            <person name="Rago D."/>
            <person name="Mirbahai L."/>
            <person name="Eastwood N."/>
            <person name="Colbourne J.K."/>
            <person name="Zhou J."/>
            <person name="Mallon E."/>
            <person name="Orsini L."/>
        </authorList>
    </citation>
    <scope>NUCLEOTIDE SEQUENCE [LARGE SCALE GENOMIC DNA]</scope>
    <source>
        <strain evidence="1">LRV0_1</strain>
    </source>
</reference>
<gene>
    <name evidence="1" type="ORF">OUZ56_012585</name>
</gene>